<evidence type="ECO:0000313" key="3">
    <source>
        <dbReference type="Proteomes" id="UP000008783"/>
    </source>
</evidence>
<sequence length="723" mass="80764">MTKNTQELSETLELNGEVYAVNGQLPPPCNPPLTSSLPPAQERNADLTNNFRPRTDHVYVSSPWHMADGAPWLIGRIMEFIRESLPTGSHKKKKSRPIVQFKLANYHRQRDLNSRHILDCRLLEASMSHEVFCVSRLRGKCKVEFKNDRSSDEIEAWKAAPDCFYFSQGRYVQPIERPQSSKLVPKCFAFTSLYLSCLKLFWPETYNLTVYGRFTHRHYDLILTQNIKNAPPEVVQFLRNNYSYIFAEPGMGAELSEERRGCVTCRQWTTGMARDLPYLQRDVSNGNTRCLKLFYIQPSIVTLLVADSVTCALCGGAYHFACLNPPLIRKPDRGHRWARGYQWACAPCSKKRQESIEDQALALTKESTEESAVATSSSGPAAAASGRSLRDKGKKKEPMVTALVQPGNGPDGVLRTVDGWPFRYYGRFTEPASVLDPMDSPHIYTAPRVGSRHQTMVPVNPSIETGNASSSIQSAGRPVKADKRSRDGTPVNVSCFASTEDSDLNDYIRDAAQLPVARHVGVTILDGALKTLSEVSSLEEARVKLGEKTIKNLGFVNWTEGDSDKVDKVVSQLGDDLRAIRKAFPKKSGGDITKFFYMFKGHKFPEVSAHDARIDASISHSPDESSCLLPTPSSKRPYTCVYASEICTYLAKCPEALMRVQPSQESIATSVMCAGKIQRTKTSWPLRQNYQSSRCPKFFNYSINFGARAADSPAVQYQPPFAT</sequence>
<evidence type="ECO:0000313" key="2">
    <source>
        <dbReference type="EMBL" id="EFP93477.2"/>
    </source>
</evidence>
<dbReference type="Gene3D" id="3.30.40.10">
    <property type="entry name" value="Zinc/RING finger domain, C3HC4 (zinc finger)"/>
    <property type="match status" value="1"/>
</dbReference>
<reference evidence="3" key="2">
    <citation type="journal article" date="2011" name="Proc. Natl. Acad. Sci. U.S.A.">
        <title>Obligate biotrophy features unraveled by the genomic analysis of rust fungi.</title>
        <authorList>
            <person name="Duplessis S."/>
            <person name="Cuomo C.A."/>
            <person name="Lin Y.-C."/>
            <person name="Aerts A."/>
            <person name="Tisserant E."/>
            <person name="Veneault-Fourrey C."/>
            <person name="Joly D.L."/>
            <person name="Hacquard S."/>
            <person name="Amselem J."/>
            <person name="Cantarel B.L."/>
            <person name="Chiu R."/>
            <person name="Coutinho P.M."/>
            <person name="Feau N."/>
            <person name="Field M."/>
            <person name="Frey P."/>
            <person name="Gelhaye E."/>
            <person name="Goldberg J."/>
            <person name="Grabherr M.G."/>
            <person name="Kodira C.D."/>
            <person name="Kohler A."/>
            <person name="Kuees U."/>
            <person name="Lindquist E.A."/>
            <person name="Lucas S.M."/>
            <person name="Mago R."/>
            <person name="Mauceli E."/>
            <person name="Morin E."/>
            <person name="Murat C."/>
            <person name="Pangilinan J.L."/>
            <person name="Park R."/>
            <person name="Pearson M."/>
            <person name="Quesneville H."/>
            <person name="Rouhier N."/>
            <person name="Sakthikumar S."/>
            <person name="Salamov A.A."/>
            <person name="Schmutz J."/>
            <person name="Selles B."/>
            <person name="Shapiro H."/>
            <person name="Tanguay P."/>
            <person name="Tuskan G.A."/>
            <person name="Henrissat B."/>
            <person name="Van de Peer Y."/>
            <person name="Rouze P."/>
            <person name="Ellis J.G."/>
            <person name="Dodds P.N."/>
            <person name="Schein J.E."/>
            <person name="Zhong S."/>
            <person name="Hamelin R.C."/>
            <person name="Grigoriev I.V."/>
            <person name="Szabo L.J."/>
            <person name="Martin F."/>
        </authorList>
    </citation>
    <scope>NUCLEOTIDE SEQUENCE [LARGE SCALE GENOMIC DNA]</scope>
    <source>
        <strain evidence="3">CRL 75-36-700-3 / race SCCL</strain>
    </source>
</reference>
<dbReference type="SUPFAM" id="SSF57903">
    <property type="entry name" value="FYVE/PHD zinc finger"/>
    <property type="match status" value="1"/>
</dbReference>
<dbReference type="PANTHER" id="PTHR47672">
    <property type="entry name" value="E3 UBIQUITIN-PROTEIN LIGASE SNT2"/>
    <property type="match status" value="1"/>
</dbReference>
<dbReference type="KEGG" id="pgr:PGTG_19389"/>
<dbReference type="InterPro" id="IPR011011">
    <property type="entry name" value="Znf_FYVE_PHD"/>
</dbReference>
<dbReference type="STRING" id="418459.E3LAA2"/>
<dbReference type="Proteomes" id="UP000008783">
    <property type="component" value="Unassembled WGS sequence"/>
</dbReference>
<dbReference type="EMBL" id="DS178394">
    <property type="protein sequence ID" value="EFP93477.2"/>
    <property type="molecule type" value="Genomic_DNA"/>
</dbReference>
<proteinExistence type="predicted"/>
<dbReference type="Gene3D" id="2.30.30.490">
    <property type="match status" value="1"/>
</dbReference>
<feature type="region of interest" description="Disordered" evidence="1">
    <location>
        <begin position="367"/>
        <end position="397"/>
    </location>
</feature>
<dbReference type="VEuPathDB" id="FungiDB:PGTG_19389"/>
<dbReference type="InterPro" id="IPR043151">
    <property type="entry name" value="BAH_sf"/>
</dbReference>
<dbReference type="InterPro" id="IPR013083">
    <property type="entry name" value="Znf_RING/FYVE/PHD"/>
</dbReference>
<dbReference type="PANTHER" id="PTHR47672:SF1">
    <property type="entry name" value="E3 UBIQUITIN-PROTEIN LIGASE SNT2"/>
    <property type="match status" value="1"/>
</dbReference>
<dbReference type="HOGENOM" id="CLU_382679_0_0_1"/>
<reference key="1">
    <citation type="submission" date="2007-01" db="EMBL/GenBank/DDBJ databases">
        <title>The Genome Sequence of Puccinia graminis f. sp. tritici Strain CRL 75-36-700-3.</title>
        <authorList>
            <consortium name="The Broad Institute Genome Sequencing Platform"/>
            <person name="Birren B."/>
            <person name="Lander E."/>
            <person name="Galagan J."/>
            <person name="Nusbaum C."/>
            <person name="Devon K."/>
            <person name="Cuomo C."/>
            <person name="Jaffe D."/>
            <person name="Butler J."/>
            <person name="Alvarez P."/>
            <person name="Gnerre S."/>
            <person name="Grabherr M."/>
            <person name="Mauceli E."/>
            <person name="Brockman W."/>
            <person name="Young S."/>
            <person name="LaButti K."/>
            <person name="Sykes S."/>
            <person name="DeCaprio D."/>
            <person name="Crawford M."/>
            <person name="Koehrsen M."/>
            <person name="Engels R."/>
            <person name="Montgomery P."/>
            <person name="Pearson M."/>
            <person name="Howarth C."/>
            <person name="Larson L."/>
            <person name="White J."/>
            <person name="Zeng Q."/>
            <person name="Kodira C."/>
            <person name="Yandava C."/>
            <person name="Alvarado L."/>
            <person name="O'Leary S."/>
            <person name="Szabo L."/>
            <person name="Dean R."/>
            <person name="Schein J."/>
        </authorList>
    </citation>
    <scope>NUCLEOTIDE SEQUENCE</scope>
    <source>
        <strain>CRL 75-36-700-3</strain>
    </source>
</reference>
<keyword evidence="3" id="KW-1185">Reference proteome</keyword>
<name>E3LAA2_PUCGT</name>
<dbReference type="GeneID" id="10544080"/>
<organism evidence="2 3">
    <name type="scientific">Puccinia graminis f. sp. tritici (strain CRL 75-36-700-3 / race SCCL)</name>
    <name type="common">Black stem rust fungus</name>
    <dbReference type="NCBI Taxonomy" id="418459"/>
    <lineage>
        <taxon>Eukaryota</taxon>
        <taxon>Fungi</taxon>
        <taxon>Dikarya</taxon>
        <taxon>Basidiomycota</taxon>
        <taxon>Pucciniomycotina</taxon>
        <taxon>Pucciniomycetes</taxon>
        <taxon>Pucciniales</taxon>
        <taxon>Pucciniaceae</taxon>
        <taxon>Puccinia</taxon>
    </lineage>
</organism>
<dbReference type="OrthoDB" id="336088at2759"/>
<feature type="compositionally biased region" description="Polar residues" evidence="1">
    <location>
        <begin position="462"/>
        <end position="474"/>
    </location>
</feature>
<dbReference type="InParanoid" id="E3LAA2"/>
<evidence type="ECO:0000256" key="1">
    <source>
        <dbReference type="SAM" id="MobiDB-lite"/>
    </source>
</evidence>
<dbReference type="InterPro" id="IPR029617">
    <property type="entry name" value="Snt2"/>
</dbReference>
<dbReference type="eggNOG" id="KOG0955">
    <property type="taxonomic scope" value="Eukaryota"/>
</dbReference>
<evidence type="ECO:0008006" key="4">
    <source>
        <dbReference type="Google" id="ProtNLM"/>
    </source>
</evidence>
<dbReference type="AlphaFoldDB" id="E3LAA2"/>
<dbReference type="RefSeq" id="XP_003337896.2">
    <property type="nucleotide sequence ID" value="XM_003337848.2"/>
</dbReference>
<protein>
    <recommendedName>
        <fullName evidence="4">Zinc finger PHD-type domain-containing protein</fullName>
    </recommendedName>
</protein>
<feature type="compositionally biased region" description="Basic and acidic residues" evidence="1">
    <location>
        <begin position="388"/>
        <end position="397"/>
    </location>
</feature>
<accession>E3LAA2</accession>
<feature type="region of interest" description="Disordered" evidence="1">
    <location>
        <begin position="462"/>
        <end position="489"/>
    </location>
</feature>
<gene>
    <name evidence="2" type="ORF">PGTG_19389</name>
</gene>
<feature type="compositionally biased region" description="Low complexity" evidence="1">
    <location>
        <begin position="370"/>
        <end position="387"/>
    </location>
</feature>